<keyword evidence="3" id="KW-1185">Reference proteome</keyword>
<evidence type="ECO:0000313" key="2">
    <source>
        <dbReference type="EMBL" id="ALS74323.1"/>
    </source>
</evidence>
<proteinExistence type="predicted"/>
<dbReference type="SUPFAM" id="SSF48452">
    <property type="entry name" value="TPR-like"/>
    <property type="match status" value="1"/>
</dbReference>
<dbReference type="RefSeq" id="WP_058381030.1">
    <property type="nucleotide sequence ID" value="NZ_CP013659.2"/>
</dbReference>
<organism evidence="2 3">
    <name type="scientific">Planococcus rifietoensis</name>
    <dbReference type="NCBI Taxonomy" id="200991"/>
    <lineage>
        <taxon>Bacteria</taxon>
        <taxon>Bacillati</taxon>
        <taxon>Bacillota</taxon>
        <taxon>Bacilli</taxon>
        <taxon>Bacillales</taxon>
        <taxon>Caryophanaceae</taxon>
        <taxon>Planococcus</taxon>
    </lineage>
</organism>
<dbReference type="InterPro" id="IPR011990">
    <property type="entry name" value="TPR-like_helical_dom_sf"/>
</dbReference>
<dbReference type="Proteomes" id="UP000067683">
    <property type="component" value="Chromosome"/>
</dbReference>
<accession>A0A0U2XMJ0</accession>
<reference evidence="2" key="1">
    <citation type="submission" date="2016-01" db="EMBL/GenBank/DDBJ databases">
        <title>Complete genome of Planococcus rifietoensis type strain M8.</title>
        <authorList>
            <person name="See-Too W.S."/>
        </authorList>
    </citation>
    <scope>NUCLEOTIDE SEQUENCE [LARGE SCALE GENOMIC DNA]</scope>
    <source>
        <strain evidence="2">M8</strain>
    </source>
</reference>
<dbReference type="STRING" id="200991.AUC31_03190"/>
<evidence type="ECO:0000256" key="1">
    <source>
        <dbReference type="PROSITE-ProRule" id="PRU00339"/>
    </source>
</evidence>
<dbReference type="EMBL" id="CP013659">
    <property type="protein sequence ID" value="ALS74323.1"/>
    <property type="molecule type" value="Genomic_DNA"/>
</dbReference>
<sequence length="326" mass="37827">MRKKFGDLKRKGNVIVFPTTVTRLLSEGMTSLKNEQYADARDKLYQVLVYEPDHAAALGGYAYSLYELGEFEEALEVVQELLRVGPIHYLETMELYISILMQVKEFEEAEKMIEVLIEENVLPKERLEQFHQLRDLNERIAESAASAKRETGQFSLEQFLPLSAAEQEQRVTELPKEAYGAMKKQLIDLIKHPEVDWVAKSYLLLMLREQQISGTVNVEKFHYTNELAIDELPDPLKDARLLGIRKRLEEALEKEPAKLQMAMELVDRHIYLLYPFFWEEFEEAEIAEAYHAYLDSLFSGEAEVKADPKLLEMLMQAEAYIELRNG</sequence>
<dbReference type="Pfam" id="PF14559">
    <property type="entry name" value="TPR_19"/>
    <property type="match status" value="1"/>
</dbReference>
<dbReference type="Gene3D" id="1.25.40.10">
    <property type="entry name" value="Tetratricopeptide repeat domain"/>
    <property type="match status" value="1"/>
</dbReference>
<protein>
    <submittedName>
        <fullName evidence="2">Uncharacterized protein</fullName>
    </submittedName>
</protein>
<dbReference type="OrthoDB" id="2364593at2"/>
<gene>
    <name evidence="2" type="ORF">AUC31_03190</name>
</gene>
<feature type="repeat" description="TPR" evidence="1">
    <location>
        <begin position="55"/>
        <end position="88"/>
    </location>
</feature>
<dbReference type="PROSITE" id="PS50005">
    <property type="entry name" value="TPR"/>
    <property type="match status" value="1"/>
</dbReference>
<dbReference type="InterPro" id="IPR019734">
    <property type="entry name" value="TPR_rpt"/>
</dbReference>
<dbReference type="KEGG" id="prt:AUC31_03190"/>
<evidence type="ECO:0000313" key="3">
    <source>
        <dbReference type="Proteomes" id="UP000067683"/>
    </source>
</evidence>
<dbReference type="SUPFAM" id="SSF116965">
    <property type="entry name" value="Hypothetical protein MPN330"/>
    <property type="match status" value="1"/>
</dbReference>
<keyword evidence="1" id="KW-0802">TPR repeat</keyword>
<name>A0A0U2XMJ0_9BACL</name>
<dbReference type="AlphaFoldDB" id="A0A0U2XMJ0"/>